<reference evidence="2 3" key="1">
    <citation type="submission" date="2019-02" db="EMBL/GenBank/DDBJ databases">
        <authorList>
            <person name="Lehtovirta-Morley E L."/>
        </authorList>
    </citation>
    <scope>NUCLEOTIDE SEQUENCE [LARGE SCALE GENOMIC DNA]</scope>
    <source>
        <strain evidence="2">NFRAN1</strain>
    </source>
</reference>
<keyword evidence="3" id="KW-1185">Reference proteome</keyword>
<feature type="transmembrane region" description="Helical" evidence="1">
    <location>
        <begin position="7"/>
        <end position="31"/>
    </location>
</feature>
<gene>
    <name evidence="2" type="ORF">NFRAN_1805</name>
</gene>
<evidence type="ECO:0000313" key="2">
    <source>
        <dbReference type="EMBL" id="VFJ14127.1"/>
    </source>
</evidence>
<accession>A0A484IDI4</accession>
<evidence type="ECO:0000313" key="3">
    <source>
        <dbReference type="Proteomes" id="UP000294299"/>
    </source>
</evidence>
<organism evidence="2 3">
    <name type="scientific">Candidatus Nitrosocosmicus franklandianus</name>
    <dbReference type="NCBI Taxonomy" id="1798806"/>
    <lineage>
        <taxon>Archaea</taxon>
        <taxon>Nitrososphaerota</taxon>
        <taxon>Nitrososphaeria</taxon>
        <taxon>Nitrososphaerales</taxon>
        <taxon>Nitrososphaeraceae</taxon>
        <taxon>Candidatus Nitrosocosmicus</taxon>
    </lineage>
</organism>
<protein>
    <submittedName>
        <fullName evidence="2">Uncharacterized protein</fullName>
    </submittedName>
</protein>
<keyword evidence="1" id="KW-0812">Transmembrane</keyword>
<keyword evidence="1" id="KW-0472">Membrane</keyword>
<name>A0A484IDI4_9ARCH</name>
<proteinExistence type="predicted"/>
<dbReference type="Proteomes" id="UP000294299">
    <property type="component" value="Chromosome NFRAN"/>
</dbReference>
<sequence>MGNRYSFLFVLFTVIVTFTFTLIITITFFYVSLNVYLPYFELLLLPTERFLEVAQGLVYDDTFLSVNPEQMMLSESNDFSPINNSNTFFTKGLLSTVLTPDLGYLTKNISGLLSPSQQQQQHLLQMDNRNGSQNQTVQTDLFYLYPKLASGSWVLNVSKGLVTNFQANFKLVTTNGIDKHFIDIINFRNAEGSLIVFDQFSNTIINGFADIRIDSEIFQRDIPMTIQIFRINTIIIDIKDEKVDNVFYNNDLLGITDSFRNFKNEELLIFNEENDDDI</sequence>
<evidence type="ECO:0000256" key="1">
    <source>
        <dbReference type="SAM" id="Phobius"/>
    </source>
</evidence>
<dbReference type="KEGG" id="nfn:NFRAN_1805"/>
<keyword evidence="1" id="KW-1133">Transmembrane helix</keyword>
<dbReference type="AlphaFoldDB" id="A0A484IDI4"/>
<dbReference type="EMBL" id="LR216287">
    <property type="protein sequence ID" value="VFJ14127.1"/>
    <property type="molecule type" value="Genomic_DNA"/>
</dbReference>